<dbReference type="AlphaFoldDB" id="A0A431WEZ6"/>
<dbReference type="SUPFAM" id="SSF53474">
    <property type="entry name" value="alpha/beta-Hydrolases"/>
    <property type="match status" value="1"/>
</dbReference>
<protein>
    <submittedName>
        <fullName evidence="3">Alpha/beta hydrolase</fullName>
    </submittedName>
</protein>
<sequence>MKNRIDPELRETLELFPPLALDANNMRTIRKMMEESNSLVEVPVDEAVTISNQIIPGPDDNPSLRVRIYQPKDKTGTLPGLLWIHGGGYVLGTADDNDVLCQRFVTDANCVVVSVDYRLAPEHPYPAPLEDCYTALAWFSNTAEELGVDATRIGIAGASAGGGLTAALSLLARDRKGPEICFQMPLYPMIDDRNNTHSSLEITGNLIWNHDLNEKGWSMYLDGQNGTDNVSPYAAPARATDLSGLPFTYTCVGQLDPFRDETIDYVTRLAQSGVDVEFHLYPGAHHGFELITTNASISQRALAEYVGAVKRGLNQAVYVQKG</sequence>
<dbReference type="PANTHER" id="PTHR48081">
    <property type="entry name" value="AB HYDROLASE SUPERFAMILY PROTEIN C4A8.06C"/>
    <property type="match status" value="1"/>
</dbReference>
<accession>A0A431WEZ6</accession>
<dbReference type="InterPro" id="IPR050300">
    <property type="entry name" value="GDXG_lipolytic_enzyme"/>
</dbReference>
<dbReference type="InterPro" id="IPR013094">
    <property type="entry name" value="AB_hydrolase_3"/>
</dbReference>
<comment type="caution">
    <text evidence="3">The sequence shown here is derived from an EMBL/GenBank/DDBJ whole genome shotgun (WGS) entry which is preliminary data.</text>
</comment>
<gene>
    <name evidence="3" type="ORF">EKG37_06575</name>
</gene>
<evidence type="ECO:0000256" key="1">
    <source>
        <dbReference type="ARBA" id="ARBA00022801"/>
    </source>
</evidence>
<dbReference type="EMBL" id="RXNT01000004">
    <property type="protein sequence ID" value="RTR33881.1"/>
    <property type="molecule type" value="Genomic_DNA"/>
</dbReference>
<organism evidence="3 4">
    <name type="scientific">Bacillus yapensis</name>
    <dbReference type="NCBI Taxonomy" id="2492960"/>
    <lineage>
        <taxon>Bacteria</taxon>
        <taxon>Bacillati</taxon>
        <taxon>Bacillota</taxon>
        <taxon>Bacilli</taxon>
        <taxon>Bacillales</taxon>
        <taxon>Bacillaceae</taxon>
        <taxon>Bacillus</taxon>
    </lineage>
</organism>
<name>A0A431WEZ6_9BACI</name>
<evidence type="ECO:0000259" key="2">
    <source>
        <dbReference type="Pfam" id="PF07859"/>
    </source>
</evidence>
<dbReference type="Pfam" id="PF07859">
    <property type="entry name" value="Abhydrolase_3"/>
    <property type="match status" value="1"/>
</dbReference>
<reference evidence="3 4" key="1">
    <citation type="submission" date="2018-12" db="EMBL/GenBank/DDBJ databases">
        <title>Bacillus yapensis draft genome sequence.</title>
        <authorList>
            <person name="Yu L."/>
            <person name="Xu X."/>
            <person name="Tang X."/>
        </authorList>
    </citation>
    <scope>NUCLEOTIDE SEQUENCE [LARGE SCALE GENOMIC DNA]</scope>
    <source>
        <strain evidence="3 4">XXST-01</strain>
    </source>
</reference>
<dbReference type="RefSeq" id="WP_126407578.1">
    <property type="nucleotide sequence ID" value="NZ_RXNT01000004.1"/>
</dbReference>
<evidence type="ECO:0000313" key="4">
    <source>
        <dbReference type="Proteomes" id="UP000271374"/>
    </source>
</evidence>
<dbReference type="OrthoDB" id="9815425at2"/>
<dbReference type="Proteomes" id="UP000271374">
    <property type="component" value="Unassembled WGS sequence"/>
</dbReference>
<keyword evidence="4" id="KW-1185">Reference proteome</keyword>
<dbReference type="GO" id="GO:0016787">
    <property type="term" value="F:hydrolase activity"/>
    <property type="evidence" value="ECO:0007669"/>
    <property type="project" value="UniProtKB-KW"/>
</dbReference>
<feature type="domain" description="Alpha/beta hydrolase fold-3" evidence="2">
    <location>
        <begin position="81"/>
        <end position="289"/>
    </location>
</feature>
<proteinExistence type="predicted"/>
<evidence type="ECO:0000313" key="3">
    <source>
        <dbReference type="EMBL" id="RTR33881.1"/>
    </source>
</evidence>
<dbReference type="InterPro" id="IPR029058">
    <property type="entry name" value="AB_hydrolase_fold"/>
</dbReference>
<dbReference type="Gene3D" id="3.40.50.1820">
    <property type="entry name" value="alpha/beta hydrolase"/>
    <property type="match status" value="1"/>
</dbReference>
<dbReference type="PANTHER" id="PTHR48081:SF8">
    <property type="entry name" value="ALPHA_BETA HYDROLASE FOLD-3 DOMAIN-CONTAINING PROTEIN-RELATED"/>
    <property type="match status" value="1"/>
</dbReference>
<keyword evidence="1 3" id="KW-0378">Hydrolase</keyword>